<dbReference type="VEuPathDB" id="TrichDB:TVAG_219710"/>
<keyword evidence="4" id="KW-1185">Reference proteome</keyword>
<feature type="region of interest" description="Disordered" evidence="1">
    <location>
        <begin position="1"/>
        <end position="26"/>
    </location>
</feature>
<evidence type="ECO:0000313" key="4">
    <source>
        <dbReference type="Proteomes" id="UP000001542"/>
    </source>
</evidence>
<evidence type="ECO:0008006" key="5">
    <source>
        <dbReference type="Google" id="ProtNLM"/>
    </source>
</evidence>
<reference evidence="3" key="2">
    <citation type="journal article" date="2007" name="Science">
        <title>Draft genome sequence of the sexually transmitted pathogen Trichomonas vaginalis.</title>
        <authorList>
            <person name="Carlton J.M."/>
            <person name="Hirt R.P."/>
            <person name="Silva J.C."/>
            <person name="Delcher A.L."/>
            <person name="Schatz M."/>
            <person name="Zhao Q."/>
            <person name="Wortman J.R."/>
            <person name="Bidwell S.L."/>
            <person name="Alsmark U.C.M."/>
            <person name="Besteiro S."/>
            <person name="Sicheritz-Ponten T."/>
            <person name="Noel C.J."/>
            <person name="Dacks J.B."/>
            <person name="Foster P.G."/>
            <person name="Simillion C."/>
            <person name="Van de Peer Y."/>
            <person name="Miranda-Saavedra D."/>
            <person name="Barton G.J."/>
            <person name="Westrop G.D."/>
            <person name="Mueller S."/>
            <person name="Dessi D."/>
            <person name="Fiori P.L."/>
            <person name="Ren Q."/>
            <person name="Paulsen I."/>
            <person name="Zhang H."/>
            <person name="Bastida-Corcuera F.D."/>
            <person name="Simoes-Barbosa A."/>
            <person name="Brown M.T."/>
            <person name="Hayes R.D."/>
            <person name="Mukherjee M."/>
            <person name="Okumura C.Y."/>
            <person name="Schneider R."/>
            <person name="Smith A.J."/>
            <person name="Vanacova S."/>
            <person name="Villalvazo M."/>
            <person name="Haas B.J."/>
            <person name="Pertea M."/>
            <person name="Feldblyum T.V."/>
            <person name="Utterback T.R."/>
            <person name="Shu C.L."/>
            <person name="Osoegawa K."/>
            <person name="de Jong P.J."/>
            <person name="Hrdy I."/>
            <person name="Horvathova L."/>
            <person name="Zubacova Z."/>
            <person name="Dolezal P."/>
            <person name="Malik S.B."/>
            <person name="Logsdon J.M. Jr."/>
            <person name="Henze K."/>
            <person name="Gupta A."/>
            <person name="Wang C.C."/>
            <person name="Dunne R.L."/>
            <person name="Upcroft J.A."/>
            <person name="Upcroft P."/>
            <person name="White O."/>
            <person name="Salzberg S.L."/>
            <person name="Tang P."/>
            <person name="Chiu C.-H."/>
            <person name="Lee Y.-S."/>
            <person name="Embley T.M."/>
            <person name="Coombs G.H."/>
            <person name="Mottram J.C."/>
            <person name="Tachezy J."/>
            <person name="Fraser-Liggett C.M."/>
            <person name="Johnson P.J."/>
        </authorList>
    </citation>
    <scope>NUCLEOTIDE SEQUENCE [LARGE SCALE GENOMIC DNA]</scope>
    <source>
        <strain evidence="3">G3</strain>
    </source>
</reference>
<reference evidence="3" key="1">
    <citation type="submission" date="2006-10" db="EMBL/GenBank/DDBJ databases">
        <authorList>
            <person name="Amadeo P."/>
            <person name="Zhao Q."/>
            <person name="Wortman J."/>
            <person name="Fraser-Liggett C."/>
            <person name="Carlton J."/>
        </authorList>
    </citation>
    <scope>NUCLEOTIDE SEQUENCE</scope>
    <source>
        <strain evidence="3">G3</strain>
    </source>
</reference>
<dbReference type="SMR" id="A2DXS9"/>
<keyword evidence="2" id="KW-1133">Transmembrane helix</keyword>
<protein>
    <recommendedName>
        <fullName evidence="5">Transmembrane protein</fullName>
    </recommendedName>
</protein>
<dbReference type="RefSeq" id="XP_001327012.1">
    <property type="nucleotide sequence ID" value="XM_001326977.1"/>
</dbReference>
<evidence type="ECO:0000256" key="1">
    <source>
        <dbReference type="SAM" id="MobiDB-lite"/>
    </source>
</evidence>
<name>A2DXS9_TRIV3</name>
<organism evidence="3 4">
    <name type="scientific">Trichomonas vaginalis (strain ATCC PRA-98 / G3)</name>
    <dbReference type="NCBI Taxonomy" id="412133"/>
    <lineage>
        <taxon>Eukaryota</taxon>
        <taxon>Metamonada</taxon>
        <taxon>Parabasalia</taxon>
        <taxon>Trichomonadida</taxon>
        <taxon>Trichomonadidae</taxon>
        <taxon>Trichomonas</taxon>
    </lineage>
</organism>
<dbReference type="AlphaFoldDB" id="A2DXS9"/>
<keyword evidence="2" id="KW-0812">Transmembrane</keyword>
<keyword evidence="2" id="KW-0472">Membrane</keyword>
<dbReference type="Proteomes" id="UP000001542">
    <property type="component" value="Unassembled WGS sequence"/>
</dbReference>
<feature type="compositionally biased region" description="Polar residues" evidence="1">
    <location>
        <begin position="12"/>
        <end position="26"/>
    </location>
</feature>
<dbReference type="EMBL" id="DS113265">
    <property type="protein sequence ID" value="EAY14789.1"/>
    <property type="molecule type" value="Genomic_DNA"/>
</dbReference>
<evidence type="ECO:0000313" key="3">
    <source>
        <dbReference type="EMBL" id="EAY14789.1"/>
    </source>
</evidence>
<gene>
    <name evidence="3" type="ORF">TVAG_219710</name>
</gene>
<feature type="transmembrane region" description="Helical" evidence="2">
    <location>
        <begin position="32"/>
        <end position="57"/>
    </location>
</feature>
<evidence type="ECO:0000256" key="2">
    <source>
        <dbReference type="SAM" id="Phobius"/>
    </source>
</evidence>
<feature type="transmembrane region" description="Helical" evidence="2">
    <location>
        <begin position="64"/>
        <end position="89"/>
    </location>
</feature>
<accession>A2DXS9</accession>
<dbReference type="VEuPathDB" id="TrichDB:TVAGG3_0683390"/>
<sequence>MLDQNDDKMVSLNPQGPDKTSTNVNGDGSDSAITLVLAIFSTIIPFLGFILTCVYWSSNRFRSWLCFGLGWIPTIAGLVLLGYFLYIIYDLTHHDY</sequence>
<dbReference type="KEGG" id="tva:4772785"/>
<proteinExistence type="predicted"/>
<dbReference type="InParanoid" id="A2DXS9"/>